<feature type="domain" description="Acyl-CoA dehydrogenase 11-like C-terminal" evidence="1">
    <location>
        <begin position="27"/>
        <end position="90"/>
    </location>
</feature>
<evidence type="ECO:0000313" key="3">
    <source>
        <dbReference type="Proteomes" id="UP000887013"/>
    </source>
</evidence>
<gene>
    <name evidence="2" type="primary">NCL1_22295</name>
    <name evidence="2" type="ORF">NPIL_372051</name>
</gene>
<name>A0A8X6QNG5_NEPPI</name>
<dbReference type="InterPro" id="IPR053998">
    <property type="entry name" value="ACDH-11_C"/>
</dbReference>
<dbReference type="GO" id="GO:0003995">
    <property type="term" value="F:acyl-CoA dehydrogenase activity"/>
    <property type="evidence" value="ECO:0007669"/>
    <property type="project" value="TreeGrafter"/>
</dbReference>
<protein>
    <recommendedName>
        <fullName evidence="1">Acyl-CoA dehydrogenase 11-like C-terminal domain-containing protein</fullName>
    </recommendedName>
</protein>
<dbReference type="PANTHER" id="PTHR42707:SF2">
    <property type="entry name" value="ACD11 DEHYDROGENASE"/>
    <property type="match status" value="1"/>
</dbReference>
<dbReference type="OrthoDB" id="6428468at2759"/>
<accession>A0A8X6QNG5</accession>
<dbReference type="AlphaFoldDB" id="A0A8X6QNG5"/>
<dbReference type="PANTHER" id="PTHR42707">
    <property type="entry name" value="ACYL-COA DEHYDROGENASE"/>
    <property type="match status" value="1"/>
</dbReference>
<comment type="caution">
    <text evidence="2">The sequence shown here is derived from an EMBL/GenBank/DDBJ whole genome shotgun (WGS) entry which is preliminary data.</text>
</comment>
<dbReference type="EMBL" id="BMAW01129647">
    <property type="protein sequence ID" value="GFU31337.1"/>
    <property type="molecule type" value="Genomic_DNA"/>
</dbReference>
<organism evidence="2 3">
    <name type="scientific">Nephila pilipes</name>
    <name type="common">Giant wood spider</name>
    <name type="synonym">Nephila maculata</name>
    <dbReference type="NCBI Taxonomy" id="299642"/>
    <lineage>
        <taxon>Eukaryota</taxon>
        <taxon>Metazoa</taxon>
        <taxon>Ecdysozoa</taxon>
        <taxon>Arthropoda</taxon>
        <taxon>Chelicerata</taxon>
        <taxon>Arachnida</taxon>
        <taxon>Araneae</taxon>
        <taxon>Araneomorphae</taxon>
        <taxon>Entelegynae</taxon>
        <taxon>Araneoidea</taxon>
        <taxon>Nephilidae</taxon>
        <taxon>Nephila</taxon>
    </lineage>
</organism>
<dbReference type="Proteomes" id="UP000887013">
    <property type="component" value="Unassembled WGS sequence"/>
</dbReference>
<dbReference type="InterPro" id="IPR052904">
    <property type="entry name" value="Acyl-CoA_dehydrogenase-like"/>
</dbReference>
<evidence type="ECO:0000313" key="2">
    <source>
        <dbReference type="EMBL" id="GFU31337.1"/>
    </source>
</evidence>
<sequence>VLPIWEGTTNVMSLDVIRSLLKTNSETLMSLKKSITLCMEAGKKEGALQESCSKVDKSINYILRFIKNYPELLNIAARDISYSIARSYIANAVGGGTLVGGASEFSSVWLVSKLVVVAMVLGRSQ</sequence>
<keyword evidence="3" id="KW-1185">Reference proteome</keyword>
<reference evidence="2" key="1">
    <citation type="submission" date="2020-08" db="EMBL/GenBank/DDBJ databases">
        <title>Multicomponent nature underlies the extraordinary mechanical properties of spider dragline silk.</title>
        <authorList>
            <person name="Kono N."/>
            <person name="Nakamura H."/>
            <person name="Mori M."/>
            <person name="Yoshida Y."/>
            <person name="Ohtoshi R."/>
            <person name="Malay A.D."/>
            <person name="Moran D.A.P."/>
            <person name="Tomita M."/>
            <person name="Numata K."/>
            <person name="Arakawa K."/>
        </authorList>
    </citation>
    <scope>NUCLEOTIDE SEQUENCE</scope>
</reference>
<feature type="non-terminal residue" evidence="2">
    <location>
        <position position="1"/>
    </location>
</feature>
<dbReference type="Pfam" id="PF22217">
    <property type="entry name" value="ACDH-11_C"/>
    <property type="match status" value="1"/>
</dbReference>
<proteinExistence type="predicted"/>
<evidence type="ECO:0000259" key="1">
    <source>
        <dbReference type="Pfam" id="PF22217"/>
    </source>
</evidence>